<evidence type="ECO:0000256" key="1">
    <source>
        <dbReference type="SAM" id="Phobius"/>
    </source>
</evidence>
<feature type="transmembrane region" description="Helical" evidence="1">
    <location>
        <begin position="78"/>
        <end position="98"/>
    </location>
</feature>
<keyword evidence="1" id="KW-0812">Transmembrane</keyword>
<keyword evidence="1" id="KW-0472">Membrane</keyword>
<dbReference type="InterPro" id="IPR036680">
    <property type="entry name" value="SPOR-like_sf"/>
</dbReference>
<sequence length="256" mass="29021">MAEEYSNKLSDQNESNYGFPFVEVTPLEDSSRKKVSIIKEPKIENTPMKAEDNPISPKESIKPAPLIKKKRSQLPLQFSLVMLILIILSVMAYFLYFYPETKEVQPIQAIVPQKIEPEKVVVEEKKPEVLVESGIEEPEVIQDKEEEVTGNEDNTIEKIEEPSPIPIKSGSINKVTGKAAFPEYYIIASSTISEKVALEEAQKLIDNKNEVWVIYPYGETSNYRLAIGKFASFNDATQALEKLKADFDASIWILKY</sequence>
<dbReference type="EMBL" id="JBHUIV010000010">
    <property type="protein sequence ID" value="MFD2201281.1"/>
    <property type="molecule type" value="Genomic_DNA"/>
</dbReference>
<keyword evidence="1" id="KW-1133">Transmembrane helix</keyword>
<evidence type="ECO:0000313" key="4">
    <source>
        <dbReference type="Proteomes" id="UP001597414"/>
    </source>
</evidence>
<dbReference type="Gene3D" id="3.30.70.1070">
    <property type="entry name" value="Sporulation related repeat"/>
    <property type="match status" value="1"/>
</dbReference>
<keyword evidence="4" id="KW-1185">Reference proteome</keyword>
<dbReference type="PROSITE" id="PS51724">
    <property type="entry name" value="SPOR"/>
    <property type="match status" value="1"/>
</dbReference>
<evidence type="ECO:0000313" key="3">
    <source>
        <dbReference type="EMBL" id="MFD2201281.1"/>
    </source>
</evidence>
<comment type="caution">
    <text evidence="3">The sequence shown here is derived from an EMBL/GenBank/DDBJ whole genome shotgun (WGS) entry which is preliminary data.</text>
</comment>
<dbReference type="Proteomes" id="UP001597414">
    <property type="component" value="Unassembled WGS sequence"/>
</dbReference>
<reference evidence="4" key="1">
    <citation type="journal article" date="2019" name="Int. J. Syst. Evol. Microbiol.">
        <title>The Global Catalogue of Microorganisms (GCM) 10K type strain sequencing project: providing services to taxonomists for standard genome sequencing and annotation.</title>
        <authorList>
            <consortium name="The Broad Institute Genomics Platform"/>
            <consortium name="The Broad Institute Genome Sequencing Center for Infectious Disease"/>
            <person name="Wu L."/>
            <person name="Ma J."/>
        </authorList>
    </citation>
    <scope>NUCLEOTIDE SEQUENCE [LARGE SCALE GENOMIC DNA]</scope>
    <source>
        <strain evidence="4">KCTC 19812</strain>
    </source>
</reference>
<proteinExistence type="predicted"/>
<evidence type="ECO:0000259" key="2">
    <source>
        <dbReference type="PROSITE" id="PS51724"/>
    </source>
</evidence>
<feature type="domain" description="SPOR" evidence="2">
    <location>
        <begin position="178"/>
        <end position="256"/>
    </location>
</feature>
<gene>
    <name evidence="3" type="ORF">ACFSKV_06870</name>
</gene>
<organism evidence="3 4">
    <name type="scientific">Shivajiella indica</name>
    <dbReference type="NCBI Taxonomy" id="872115"/>
    <lineage>
        <taxon>Bacteria</taxon>
        <taxon>Pseudomonadati</taxon>
        <taxon>Bacteroidota</taxon>
        <taxon>Cytophagia</taxon>
        <taxon>Cytophagales</taxon>
        <taxon>Cyclobacteriaceae</taxon>
        <taxon>Shivajiella</taxon>
    </lineage>
</organism>
<dbReference type="InterPro" id="IPR007730">
    <property type="entry name" value="SPOR-like_dom"/>
</dbReference>
<dbReference type="RefSeq" id="WP_380801200.1">
    <property type="nucleotide sequence ID" value="NZ_JBHUIV010000010.1"/>
</dbReference>
<name>A0ABW5B7A3_9BACT</name>
<accession>A0ABW5B7A3</accession>
<protein>
    <submittedName>
        <fullName evidence="3">SPOR domain-containing protein</fullName>
    </submittedName>
</protein>
<dbReference type="Pfam" id="PF05036">
    <property type="entry name" value="SPOR"/>
    <property type="match status" value="1"/>
</dbReference>